<dbReference type="RefSeq" id="WP_229487123.1">
    <property type="nucleotide sequence ID" value="NZ_JAIVFQ010000044.1"/>
</dbReference>
<evidence type="ECO:0000313" key="1">
    <source>
        <dbReference type="EMBL" id="MCC5602154.1"/>
    </source>
</evidence>
<dbReference type="SUPFAM" id="SSF53335">
    <property type="entry name" value="S-adenosyl-L-methionine-dependent methyltransferases"/>
    <property type="match status" value="1"/>
</dbReference>
<organism evidence="1 2">
    <name type="scientific">Nostoc favosum CHAB5714</name>
    <dbReference type="NCBI Taxonomy" id="2780399"/>
    <lineage>
        <taxon>Bacteria</taxon>
        <taxon>Bacillati</taxon>
        <taxon>Cyanobacteriota</taxon>
        <taxon>Cyanophyceae</taxon>
        <taxon>Nostocales</taxon>
        <taxon>Nostocaceae</taxon>
        <taxon>Nostoc</taxon>
        <taxon>Nostoc favosum</taxon>
    </lineage>
</organism>
<name>A0ABS8ID96_9NOSO</name>
<reference evidence="1 2" key="1">
    <citation type="journal article" date="2021" name="Microorganisms">
        <title>Genome Evolution of Filamentous Cyanobacterium Nostoc Species: From Facultative Symbiosis to Free Living.</title>
        <authorList>
            <person name="Huo D."/>
            <person name="Li H."/>
            <person name="Cai F."/>
            <person name="Guo X."/>
            <person name="Qiao Z."/>
            <person name="Wang W."/>
            <person name="Yu G."/>
            <person name="Li R."/>
        </authorList>
    </citation>
    <scope>NUCLEOTIDE SEQUENCE [LARGE SCALE GENOMIC DNA]</scope>
    <source>
        <strain evidence="1 2">CHAB 5714</strain>
    </source>
</reference>
<sequence length="46" mass="4990">MTEQITPLETQKVLDLCSGIGGFTLGHLIRGRTSEAVMKCKLNSLV</sequence>
<accession>A0ABS8ID96</accession>
<proteinExistence type="predicted"/>
<dbReference type="InterPro" id="IPR029063">
    <property type="entry name" value="SAM-dependent_MTases_sf"/>
</dbReference>
<evidence type="ECO:0008006" key="3">
    <source>
        <dbReference type="Google" id="ProtNLM"/>
    </source>
</evidence>
<dbReference type="EMBL" id="JAIVFQ010000044">
    <property type="protein sequence ID" value="MCC5602154.1"/>
    <property type="molecule type" value="Genomic_DNA"/>
</dbReference>
<evidence type="ECO:0000313" key="2">
    <source>
        <dbReference type="Proteomes" id="UP001199525"/>
    </source>
</evidence>
<gene>
    <name evidence="1" type="ORF">LC586_23875</name>
</gene>
<protein>
    <recommendedName>
        <fullName evidence="3">DNA (cytosine-5-)-methyltransferase</fullName>
    </recommendedName>
</protein>
<keyword evidence="2" id="KW-1185">Reference proteome</keyword>
<dbReference type="Proteomes" id="UP001199525">
    <property type="component" value="Unassembled WGS sequence"/>
</dbReference>
<comment type="caution">
    <text evidence="1">The sequence shown here is derived from an EMBL/GenBank/DDBJ whole genome shotgun (WGS) entry which is preliminary data.</text>
</comment>